<reference evidence="1 2" key="1">
    <citation type="submission" date="2015-04" db="EMBL/GenBank/DDBJ databases">
        <authorList>
            <person name="Syromyatnikov M.Y."/>
            <person name="Popov V.N."/>
        </authorList>
    </citation>
    <scope>NUCLEOTIDE SEQUENCE [LARGE SCALE GENOMIC DNA]</scope>
</reference>
<dbReference type="Proteomes" id="UP000183832">
    <property type="component" value="Unassembled WGS sequence"/>
</dbReference>
<accession>A0A1J1I095</accession>
<sequence length="61" mass="7232">MNSSQFNSINIQSRMKHLMMPKMKRNGRNEELNVSDEISSLLHCLLSWLRVNNDRLSERDN</sequence>
<dbReference type="AlphaFoldDB" id="A0A1J1I095"/>
<gene>
    <name evidence="1" type="ORF">CLUMA_CG007303</name>
</gene>
<dbReference type="EMBL" id="CVRI01000038">
    <property type="protein sequence ID" value="CRK93775.1"/>
    <property type="molecule type" value="Genomic_DNA"/>
</dbReference>
<name>A0A1J1I095_9DIPT</name>
<organism evidence="1 2">
    <name type="scientific">Clunio marinus</name>
    <dbReference type="NCBI Taxonomy" id="568069"/>
    <lineage>
        <taxon>Eukaryota</taxon>
        <taxon>Metazoa</taxon>
        <taxon>Ecdysozoa</taxon>
        <taxon>Arthropoda</taxon>
        <taxon>Hexapoda</taxon>
        <taxon>Insecta</taxon>
        <taxon>Pterygota</taxon>
        <taxon>Neoptera</taxon>
        <taxon>Endopterygota</taxon>
        <taxon>Diptera</taxon>
        <taxon>Nematocera</taxon>
        <taxon>Chironomoidea</taxon>
        <taxon>Chironomidae</taxon>
        <taxon>Clunio</taxon>
    </lineage>
</organism>
<protein>
    <submittedName>
        <fullName evidence="1">CLUMA_CG007303, isoform A</fullName>
    </submittedName>
</protein>
<evidence type="ECO:0000313" key="1">
    <source>
        <dbReference type="EMBL" id="CRK93775.1"/>
    </source>
</evidence>
<keyword evidence="2" id="KW-1185">Reference proteome</keyword>
<evidence type="ECO:0000313" key="2">
    <source>
        <dbReference type="Proteomes" id="UP000183832"/>
    </source>
</evidence>
<proteinExistence type="predicted"/>